<accession>A0A848KLT9</accession>
<dbReference type="AlphaFoldDB" id="A0A848KLT9"/>
<evidence type="ECO:0000313" key="2">
    <source>
        <dbReference type="EMBL" id="NMN99171.1"/>
    </source>
</evidence>
<name>A0A848KLT9_9NOCA</name>
<gene>
    <name evidence="2" type="ORF">FGL95_29530</name>
</gene>
<dbReference type="Proteomes" id="UP000535543">
    <property type="component" value="Unassembled WGS sequence"/>
</dbReference>
<reference evidence="2 3" key="1">
    <citation type="submission" date="2019-05" db="EMBL/GenBank/DDBJ databases">
        <authorList>
            <person name="Lee S.D."/>
        </authorList>
    </citation>
    <scope>NUCLEOTIDE SEQUENCE [LARGE SCALE GENOMIC DNA]</scope>
    <source>
        <strain evidence="2 3">YC2-7</strain>
    </source>
</reference>
<evidence type="ECO:0000313" key="3">
    <source>
        <dbReference type="Proteomes" id="UP000535543"/>
    </source>
</evidence>
<feature type="region of interest" description="Disordered" evidence="1">
    <location>
        <begin position="1"/>
        <end position="35"/>
    </location>
</feature>
<feature type="compositionally biased region" description="Basic and acidic residues" evidence="1">
    <location>
        <begin position="9"/>
        <end position="20"/>
    </location>
</feature>
<dbReference type="RefSeq" id="WP_169594213.1">
    <property type="nucleotide sequence ID" value="NZ_VCQU01000015.1"/>
</dbReference>
<proteinExistence type="predicted"/>
<reference evidence="2 3" key="2">
    <citation type="submission" date="2020-06" db="EMBL/GenBank/DDBJ databases">
        <title>Antribacter stalactiti gen. nov., sp. nov., a new member of the family Nacardiaceae isolated from a cave.</title>
        <authorList>
            <person name="Kim I.S."/>
        </authorList>
    </citation>
    <scope>NUCLEOTIDE SEQUENCE [LARGE SCALE GENOMIC DNA]</scope>
    <source>
        <strain evidence="2 3">YC2-7</strain>
    </source>
</reference>
<protein>
    <recommendedName>
        <fullName evidence="4">1,4-alpha-glucan branching enzyme</fullName>
    </recommendedName>
</protein>
<evidence type="ECO:0008006" key="4">
    <source>
        <dbReference type="Google" id="ProtNLM"/>
    </source>
</evidence>
<organism evidence="2 3">
    <name type="scientific">Antrihabitans stalactiti</name>
    <dbReference type="NCBI Taxonomy" id="2584121"/>
    <lineage>
        <taxon>Bacteria</taxon>
        <taxon>Bacillati</taxon>
        <taxon>Actinomycetota</taxon>
        <taxon>Actinomycetes</taxon>
        <taxon>Mycobacteriales</taxon>
        <taxon>Nocardiaceae</taxon>
        <taxon>Antrihabitans</taxon>
    </lineage>
</organism>
<sequence>MAPPTRTTTTDHEAIRRWVEARGGTPTARRGVGTADASTELGIDFSQHGRDDDIKHISWTDWFAQFEHADLAFSTNGSETDDTFFEFVSRN</sequence>
<keyword evidence="3" id="KW-1185">Reference proteome</keyword>
<dbReference type="EMBL" id="VCQU01000015">
    <property type="protein sequence ID" value="NMN99171.1"/>
    <property type="molecule type" value="Genomic_DNA"/>
</dbReference>
<evidence type="ECO:0000256" key="1">
    <source>
        <dbReference type="SAM" id="MobiDB-lite"/>
    </source>
</evidence>
<comment type="caution">
    <text evidence="2">The sequence shown here is derived from an EMBL/GenBank/DDBJ whole genome shotgun (WGS) entry which is preliminary data.</text>
</comment>